<dbReference type="Gene3D" id="3.40.50.1700">
    <property type="entry name" value="Glycoside hydrolase family 3 C-terminal domain"/>
    <property type="match status" value="1"/>
</dbReference>
<evidence type="ECO:0000313" key="4">
    <source>
        <dbReference type="EMBL" id="MBP2072852.1"/>
    </source>
</evidence>
<keyword evidence="5" id="KW-1185">Reference proteome</keyword>
<dbReference type="InterPro" id="IPR026891">
    <property type="entry name" value="Fn3-like"/>
</dbReference>
<dbReference type="InterPro" id="IPR001764">
    <property type="entry name" value="Glyco_hydro_3_N"/>
</dbReference>
<dbReference type="InterPro" id="IPR036962">
    <property type="entry name" value="Glyco_hydro_3_N_sf"/>
</dbReference>
<dbReference type="InterPro" id="IPR002772">
    <property type="entry name" value="Glyco_hydro_3_C"/>
</dbReference>
<evidence type="ECO:0000313" key="5">
    <source>
        <dbReference type="Proteomes" id="UP001166402"/>
    </source>
</evidence>
<keyword evidence="4" id="KW-0326">Glycosidase</keyword>
<comment type="similarity">
    <text evidence="1">Belongs to the glycosyl hydrolase 3 family.</text>
</comment>
<dbReference type="InterPro" id="IPR017853">
    <property type="entry name" value="GH"/>
</dbReference>
<dbReference type="PRINTS" id="PR00133">
    <property type="entry name" value="GLHYDRLASE3"/>
</dbReference>
<evidence type="ECO:0000256" key="1">
    <source>
        <dbReference type="ARBA" id="ARBA00005336"/>
    </source>
</evidence>
<dbReference type="RefSeq" id="WP_209454553.1">
    <property type="nucleotide sequence ID" value="NZ_JAGGLT010000029.1"/>
</dbReference>
<evidence type="ECO:0000259" key="3">
    <source>
        <dbReference type="SMART" id="SM01217"/>
    </source>
</evidence>
<dbReference type="PANTHER" id="PTHR42715">
    <property type="entry name" value="BETA-GLUCOSIDASE"/>
    <property type="match status" value="1"/>
</dbReference>
<dbReference type="GO" id="GO:0008422">
    <property type="term" value="F:beta-glucosidase activity"/>
    <property type="evidence" value="ECO:0007669"/>
    <property type="project" value="UniProtKB-EC"/>
</dbReference>
<dbReference type="PANTHER" id="PTHR42715:SF3">
    <property type="entry name" value="BETA-GLUCOSIDASE B-RELATED"/>
    <property type="match status" value="1"/>
</dbReference>
<dbReference type="Proteomes" id="UP001166402">
    <property type="component" value="Unassembled WGS sequence"/>
</dbReference>
<reference evidence="4" key="1">
    <citation type="submission" date="2021-03" db="EMBL/GenBank/DDBJ databases">
        <title>Genomic Encyclopedia of Type Strains, Phase IV (KMG-IV): sequencing the most valuable type-strain genomes for metagenomic binning, comparative biology and taxonomic classification.</title>
        <authorList>
            <person name="Goeker M."/>
        </authorList>
    </citation>
    <scope>NUCLEOTIDE SEQUENCE</scope>
    <source>
        <strain evidence="4">DSM 101588</strain>
    </source>
</reference>
<dbReference type="InterPro" id="IPR013783">
    <property type="entry name" value="Ig-like_fold"/>
</dbReference>
<dbReference type="EMBL" id="JAGGLT010000029">
    <property type="protein sequence ID" value="MBP2072852.1"/>
    <property type="molecule type" value="Genomic_DNA"/>
</dbReference>
<dbReference type="Pfam" id="PF01915">
    <property type="entry name" value="Glyco_hydro_3_C"/>
    <property type="match status" value="1"/>
</dbReference>
<proteinExistence type="inferred from homology"/>
<dbReference type="EC" id="3.2.1.21" evidence="4"/>
<name>A0ABS4NGP3_9THEO</name>
<organism evidence="4 5">
    <name type="scientific">Thermoanaerobacterium butyriciformans</name>
    <dbReference type="NCBI Taxonomy" id="1702242"/>
    <lineage>
        <taxon>Bacteria</taxon>
        <taxon>Bacillati</taxon>
        <taxon>Bacillota</taxon>
        <taxon>Clostridia</taxon>
        <taxon>Thermoanaerobacterales</taxon>
        <taxon>Thermoanaerobacteraceae</taxon>
        <taxon>Thermoanaerobacterium</taxon>
    </lineage>
</organism>
<sequence>MSKKQKSNNTKGEEVMSSLKEYRLSLTERAKDIVSKLTLEEKVYLMSGRVSEEELTEAFNISSSDVHYNYYPYPAGGNQRLNVPELKFCDGPRGVVCGKSTCFPVPMARGATFDPELEGKIGEVIAKEIRAYGGNFYGGVCVNLPYHPGWGRSQEVYGEDDFLLGKMGSALVKGVQKHNVIACVKHFAFNSMENARFTVNVKADQRTEQEVFLPHFKDCIDAGAAAVMSAYNKYNGTYCGQNGYLLDHVLKETWGFDGFVISDFIWGVRDTIGSATNGLDVEMCNTKFYGERLVKAVHDGLVSESEIDEAAVRIVRTLLAFTDAKDPQEYTKELIACQAHIALAKRAAEEAMTLLKNDNKVLPFSKAKVKRIAVIGKLANKANIGDHGSSRVFPPYVVTPLAGITNLMENSEVDYYNGENLELAVQIAKAADAVVLVVGNDHDDEGEYLEPNDVAKFSKKIGGDRKNLGLHKNEIELIKKVGPINPNTAVVLIGGSMILMDEWKDYVPAILMAYYPGMEGGTVIAETLFGDVNPGGKLPFAIVKNEEDLPKIDWYADEITYGYYHGYTKLDKERIKPLFPFGYGLSYTSFQLSDPSFIVDKDNIIASCKVKNTGEMKGDEVIQFYVGFSNSSVDRPVKLLRGFQRVTLEPGQEVTVNITCPVEKLKWYNPQTSSWELEDITYEAYIGTSSDPNDLLSGNFRI</sequence>
<dbReference type="SUPFAM" id="SSF52279">
    <property type="entry name" value="Beta-D-glucan exohydrolase, C-terminal domain"/>
    <property type="match status" value="1"/>
</dbReference>
<dbReference type="Pfam" id="PF00933">
    <property type="entry name" value="Glyco_hydro_3"/>
    <property type="match status" value="1"/>
</dbReference>
<keyword evidence="2 4" id="KW-0378">Hydrolase</keyword>
<dbReference type="Pfam" id="PF14310">
    <property type="entry name" value="Fn3-like"/>
    <property type="match status" value="1"/>
</dbReference>
<dbReference type="InterPro" id="IPR050288">
    <property type="entry name" value="Cellulose_deg_GH3"/>
</dbReference>
<accession>A0ABS4NGP3</accession>
<feature type="domain" description="Fibronectin type III-like" evidence="3">
    <location>
        <begin position="620"/>
        <end position="690"/>
    </location>
</feature>
<evidence type="ECO:0000256" key="2">
    <source>
        <dbReference type="ARBA" id="ARBA00022801"/>
    </source>
</evidence>
<dbReference type="InterPro" id="IPR036881">
    <property type="entry name" value="Glyco_hydro_3_C_sf"/>
</dbReference>
<protein>
    <submittedName>
        <fullName evidence="4">Beta-glucosidase</fullName>
        <ecNumber evidence="4">3.2.1.21</ecNumber>
    </submittedName>
</protein>
<dbReference type="Gene3D" id="3.20.20.300">
    <property type="entry name" value="Glycoside hydrolase, family 3, N-terminal domain"/>
    <property type="match status" value="1"/>
</dbReference>
<comment type="caution">
    <text evidence="4">The sequence shown here is derived from an EMBL/GenBank/DDBJ whole genome shotgun (WGS) entry which is preliminary data.</text>
</comment>
<dbReference type="SUPFAM" id="SSF51445">
    <property type="entry name" value="(Trans)glycosidases"/>
    <property type="match status" value="1"/>
</dbReference>
<gene>
    <name evidence="4" type="ORF">J2Z80_002396</name>
</gene>
<dbReference type="Gene3D" id="2.60.40.10">
    <property type="entry name" value="Immunoglobulins"/>
    <property type="match status" value="1"/>
</dbReference>
<dbReference type="SMART" id="SM01217">
    <property type="entry name" value="Fn3_like"/>
    <property type="match status" value="1"/>
</dbReference>